<feature type="region of interest" description="Disordered" evidence="1">
    <location>
        <begin position="911"/>
        <end position="930"/>
    </location>
</feature>
<evidence type="ECO:0000313" key="2">
    <source>
        <dbReference type="EMBL" id="MEV4290698.1"/>
    </source>
</evidence>
<name>A0ABV3HDU3_9ACTN</name>
<sequence>MTCPPSCARIRERAVARDARGLADLVIALSDAERAETARHLPDLRDELRGFGGYGELLRIVGAGVLSGPAATAAWLTRREFADPWPRLEELARVLATRPAGWQADVAARLARKIRTPDDRDVPLALAVLRATGATPPEHDPLVTAWLRTGPADDDPLLGPLLPRIFEAEGVGRELREERLTPAPTPWLSLIGRLLAAGRVSRAELLDGCLRRFLRGGDGIGLRFFVRLHEMLDPTPQEAAAHTRDYLRLLPVAPGPVAELALAQLRRGGPLEPADTAEAAGALTFRAESKLALGGLRLVEGETDGATGHPYAAELAAALATAFGHASYEVQGRAARIALKRAAALAPAGQILAEAVPLLPEALGVRVAGRFGGEAAREEQPEAFTPQPLPAPAAPEPFPEPTLDVWESVHTWVDGERWLAAFVRRAATDREGLRRTLAGDFGGGHPQVHPQESWVEVSDWIDALAAQVTDPEPASDSARPERAVGAPEQTIGGVEQTIGELLEAAWNGAVRLLGLHPSAGRMGGSRGGPAVGWILEPLAGPLGGPAARSQPSLPPADEVAPPHLFLLRRLDEIHRALRAGTLPPVLLATPTLTTGHLDPAVLVERLAECAAVDAAPLPADLAQALLRLPRGRHPEAAGQAARIGSPAAATAARWLAEGGLRDPETHVRWSYLDGATDRSFDEHEPAERPYQIRLRPVLRAEPTGLEALDELLTTRTRWSWFRSRGLLSWWPSLLPSHREIVAADYLPDILHPGVAARWVRNLADADGPAGEAMALVLACQVARAEPEAAALLVRMAARGDLPAEEVGAQVALLLRRTPHYQQRPIVGVLADAARQGAYEAVWRLLTRLLPALLPAPGERARVEHTEAVTLAADVAAWAEARGPIPEVSAYATAGGRSRFARACARLDDQLRQGGPVGRGRVHEGEEESVA</sequence>
<evidence type="ECO:0008006" key="4">
    <source>
        <dbReference type="Google" id="ProtNLM"/>
    </source>
</evidence>
<evidence type="ECO:0000313" key="3">
    <source>
        <dbReference type="Proteomes" id="UP001552427"/>
    </source>
</evidence>
<dbReference type="RefSeq" id="WP_364457889.1">
    <property type="nucleotide sequence ID" value="NZ_JBFARM010000011.1"/>
</dbReference>
<evidence type="ECO:0000256" key="1">
    <source>
        <dbReference type="SAM" id="MobiDB-lite"/>
    </source>
</evidence>
<keyword evidence="3" id="KW-1185">Reference proteome</keyword>
<organism evidence="2 3">
    <name type="scientific">Nonomuraea bangladeshensis</name>
    <dbReference type="NCBI Taxonomy" id="404385"/>
    <lineage>
        <taxon>Bacteria</taxon>
        <taxon>Bacillati</taxon>
        <taxon>Actinomycetota</taxon>
        <taxon>Actinomycetes</taxon>
        <taxon>Streptosporangiales</taxon>
        <taxon>Streptosporangiaceae</taxon>
        <taxon>Nonomuraea</taxon>
    </lineage>
</organism>
<dbReference type="Proteomes" id="UP001552427">
    <property type="component" value="Unassembled WGS sequence"/>
</dbReference>
<protein>
    <recommendedName>
        <fullName evidence="4">Secreted protein</fullName>
    </recommendedName>
</protein>
<dbReference type="EMBL" id="JBFARM010000011">
    <property type="protein sequence ID" value="MEV4290698.1"/>
    <property type="molecule type" value="Genomic_DNA"/>
</dbReference>
<reference evidence="2 3" key="1">
    <citation type="submission" date="2024-06" db="EMBL/GenBank/DDBJ databases">
        <title>The Natural Products Discovery Center: Release of the First 8490 Sequenced Strains for Exploring Actinobacteria Biosynthetic Diversity.</title>
        <authorList>
            <person name="Kalkreuter E."/>
            <person name="Kautsar S.A."/>
            <person name="Yang D."/>
            <person name="Bader C.D."/>
            <person name="Teijaro C.N."/>
            <person name="Fluegel L."/>
            <person name="Davis C.M."/>
            <person name="Simpson J.R."/>
            <person name="Lauterbach L."/>
            <person name="Steele A.D."/>
            <person name="Gui C."/>
            <person name="Meng S."/>
            <person name="Li G."/>
            <person name="Viehrig K."/>
            <person name="Ye F."/>
            <person name="Su P."/>
            <person name="Kiefer A.F."/>
            <person name="Nichols A."/>
            <person name="Cepeda A.J."/>
            <person name="Yan W."/>
            <person name="Fan B."/>
            <person name="Jiang Y."/>
            <person name="Adhikari A."/>
            <person name="Zheng C.-J."/>
            <person name="Schuster L."/>
            <person name="Cowan T.M."/>
            <person name="Smanski M.J."/>
            <person name="Chevrette M.G."/>
            <person name="De Carvalho L.P.S."/>
            <person name="Shen B."/>
        </authorList>
    </citation>
    <scope>NUCLEOTIDE SEQUENCE [LARGE SCALE GENOMIC DNA]</scope>
    <source>
        <strain evidence="2 3">NPDC049574</strain>
    </source>
</reference>
<accession>A0ABV3HDU3</accession>
<comment type="caution">
    <text evidence="2">The sequence shown here is derived from an EMBL/GenBank/DDBJ whole genome shotgun (WGS) entry which is preliminary data.</text>
</comment>
<proteinExistence type="predicted"/>
<gene>
    <name evidence="2" type="ORF">AB0K40_34755</name>
</gene>